<dbReference type="OrthoDB" id="3638028at2"/>
<dbReference type="GO" id="GO:0016773">
    <property type="term" value="F:phosphotransferase activity, alcohol group as acceptor"/>
    <property type="evidence" value="ECO:0007669"/>
    <property type="project" value="InterPro"/>
</dbReference>
<dbReference type="Proteomes" id="UP000198688">
    <property type="component" value="Chromosome I"/>
</dbReference>
<reference evidence="1 2" key="1">
    <citation type="submission" date="2016-10" db="EMBL/GenBank/DDBJ databases">
        <authorList>
            <person name="de Groot N.N."/>
        </authorList>
    </citation>
    <scope>NUCLEOTIDE SEQUENCE [LARGE SCALE GENOMIC DNA]</scope>
    <source>
        <strain evidence="1 2">DSM 43941</strain>
    </source>
</reference>
<dbReference type="InterPro" id="IPR011009">
    <property type="entry name" value="Kinase-like_dom_sf"/>
</dbReference>
<dbReference type="GO" id="GO:0016301">
    <property type="term" value="F:kinase activity"/>
    <property type="evidence" value="ECO:0007669"/>
    <property type="project" value="UniProtKB-KW"/>
</dbReference>
<organism evidence="1 2">
    <name type="scientific">Actinoplanes derwentensis</name>
    <dbReference type="NCBI Taxonomy" id="113562"/>
    <lineage>
        <taxon>Bacteria</taxon>
        <taxon>Bacillati</taxon>
        <taxon>Actinomycetota</taxon>
        <taxon>Actinomycetes</taxon>
        <taxon>Micromonosporales</taxon>
        <taxon>Micromonosporaceae</taxon>
        <taxon>Actinoplanes</taxon>
    </lineage>
</organism>
<accession>A0A1H1VW78</accession>
<dbReference type="STRING" id="113562.SAMN04489716_1890"/>
<evidence type="ECO:0000313" key="1">
    <source>
        <dbReference type="EMBL" id="SDS88680.1"/>
    </source>
</evidence>
<evidence type="ECO:0000313" key="2">
    <source>
        <dbReference type="Proteomes" id="UP000198688"/>
    </source>
</evidence>
<dbReference type="Pfam" id="PF04655">
    <property type="entry name" value="APH_6_hur"/>
    <property type="match status" value="1"/>
</dbReference>
<sequence>MIPPSFRKMPRWSRDGTAWLDELPELIRSSCERWRLTVSGTAVHGSNALVVPVTRADGDFVLRLTPPGPDAVAQVAALRFWNGRGTVHLVDTHRDAMLLERLTPGTSLHTVPTDEAMHILGSTMRRLAIPAPPGVITDVPSTAAAVARRMATMEQEWRHLGRPFPESRLREALEIGARLSQGARPELAVNGDLHSAQVLRATREDWLVVDPVLMRGEIDYDLARTLWTRLDEMPSPARIVRHFDIVVTAAETDRDRSRDWVVFRTADFWLWGLTAGLTDDPQRCARLLATF</sequence>
<name>A0A1H1VW78_9ACTN</name>
<dbReference type="InterPro" id="IPR006748">
    <property type="entry name" value="NH2Glyco/OHUrea_AB-resist_kin"/>
</dbReference>
<dbReference type="AlphaFoldDB" id="A0A1H1VW78"/>
<dbReference type="GO" id="GO:0019748">
    <property type="term" value="P:secondary metabolic process"/>
    <property type="evidence" value="ECO:0007669"/>
    <property type="project" value="InterPro"/>
</dbReference>
<proteinExistence type="predicted"/>
<dbReference type="SUPFAM" id="SSF56112">
    <property type="entry name" value="Protein kinase-like (PK-like)"/>
    <property type="match status" value="1"/>
</dbReference>
<dbReference type="EMBL" id="LT629758">
    <property type="protein sequence ID" value="SDS88680.1"/>
    <property type="molecule type" value="Genomic_DNA"/>
</dbReference>
<keyword evidence="1" id="KW-0808">Transferase</keyword>
<keyword evidence="1" id="KW-0418">Kinase</keyword>
<keyword evidence="2" id="KW-1185">Reference proteome</keyword>
<protein>
    <submittedName>
        <fullName evidence="1">Streptomycin 6-kinase</fullName>
    </submittedName>
</protein>
<gene>
    <name evidence="1" type="ORF">SAMN04489716_1890</name>
</gene>